<feature type="compositionally biased region" description="Basic and acidic residues" evidence="1">
    <location>
        <begin position="44"/>
        <end position="57"/>
    </location>
</feature>
<name>K0RVL3_THAOC</name>
<dbReference type="AlphaFoldDB" id="K0RVL3"/>
<feature type="non-terminal residue" evidence="2">
    <location>
        <position position="1"/>
    </location>
</feature>
<protein>
    <submittedName>
        <fullName evidence="2">Uncharacterized protein</fullName>
    </submittedName>
</protein>
<evidence type="ECO:0000256" key="1">
    <source>
        <dbReference type="SAM" id="MobiDB-lite"/>
    </source>
</evidence>
<dbReference type="OrthoDB" id="55995at2759"/>
<dbReference type="Proteomes" id="UP000266841">
    <property type="component" value="Unassembled WGS sequence"/>
</dbReference>
<evidence type="ECO:0000313" key="2">
    <source>
        <dbReference type="EMBL" id="EJK57030.1"/>
    </source>
</evidence>
<feature type="region of interest" description="Disordered" evidence="1">
    <location>
        <begin position="1"/>
        <end position="147"/>
    </location>
</feature>
<feature type="compositionally biased region" description="Basic and acidic residues" evidence="1">
    <location>
        <begin position="26"/>
        <end position="37"/>
    </location>
</feature>
<dbReference type="eggNOG" id="ENOG502TAZP">
    <property type="taxonomic scope" value="Eukaryota"/>
</dbReference>
<comment type="caution">
    <text evidence="2">The sequence shown here is derived from an EMBL/GenBank/DDBJ whole genome shotgun (WGS) entry which is preliminary data.</text>
</comment>
<evidence type="ECO:0000313" key="3">
    <source>
        <dbReference type="Proteomes" id="UP000266841"/>
    </source>
</evidence>
<sequence length="416" mass="45451">SVTVEAQAPGDPREWPGGQRRVHARSGVDHERAKKLIEAGVPIRDTEDGRDEKRDASSADGGQSVSSARSGRTSGSGGHSIARHEINEPQRSAQSVDTLPDMSPDISVLADEIKEPQPLSPRQSEDLLTDSSPDMSAPREVVDVSEGMSVAKGRSEVECRANAAAEQTIMSSECSDPAVANGSAAEESAPTIEDDRILLPREELAEMLRQNDRVSGGTMEDRKFVLGSTLDEIELETKQTDAVRNVRQALNERLGYDLGAWGQYKEFEGIYHKGEERLQSAGIDPSSLRPKMAWPSLPAPSRESILRKEPDLPKITAPLPGPSNDGEWARYLRANLTAIVSEDDAMVNYAELREGVIGILGGTPAARRARWRSWGAASWRAFSSPGTTRPWFLDWSCRERTSVSFFSRSHLHESAG</sequence>
<organism evidence="2 3">
    <name type="scientific">Thalassiosira oceanica</name>
    <name type="common">Marine diatom</name>
    <dbReference type="NCBI Taxonomy" id="159749"/>
    <lineage>
        <taxon>Eukaryota</taxon>
        <taxon>Sar</taxon>
        <taxon>Stramenopiles</taxon>
        <taxon>Ochrophyta</taxon>
        <taxon>Bacillariophyta</taxon>
        <taxon>Coscinodiscophyceae</taxon>
        <taxon>Thalassiosirophycidae</taxon>
        <taxon>Thalassiosirales</taxon>
        <taxon>Thalassiosiraceae</taxon>
        <taxon>Thalassiosira</taxon>
    </lineage>
</organism>
<accession>K0RVL3</accession>
<gene>
    <name evidence="2" type="ORF">THAOC_22969</name>
</gene>
<proteinExistence type="predicted"/>
<reference evidence="2 3" key="1">
    <citation type="journal article" date="2012" name="Genome Biol.">
        <title>Genome and low-iron response of an oceanic diatom adapted to chronic iron limitation.</title>
        <authorList>
            <person name="Lommer M."/>
            <person name="Specht M."/>
            <person name="Roy A.S."/>
            <person name="Kraemer L."/>
            <person name="Andreson R."/>
            <person name="Gutowska M.A."/>
            <person name="Wolf J."/>
            <person name="Bergner S.V."/>
            <person name="Schilhabel M.B."/>
            <person name="Klostermeier U.C."/>
            <person name="Beiko R.G."/>
            <person name="Rosenstiel P."/>
            <person name="Hippler M."/>
            <person name="Laroche J."/>
        </authorList>
    </citation>
    <scope>NUCLEOTIDE SEQUENCE [LARGE SCALE GENOMIC DNA]</scope>
    <source>
        <strain evidence="2 3">CCMP1005</strain>
    </source>
</reference>
<keyword evidence="3" id="KW-1185">Reference proteome</keyword>
<dbReference type="EMBL" id="AGNL01029762">
    <property type="protein sequence ID" value="EJK57030.1"/>
    <property type="molecule type" value="Genomic_DNA"/>
</dbReference>
<feature type="compositionally biased region" description="Low complexity" evidence="1">
    <location>
        <begin position="64"/>
        <end position="73"/>
    </location>
</feature>